<dbReference type="AlphaFoldDB" id="A0A1E7NM20"/>
<dbReference type="HAMAP" id="MF_00335">
    <property type="entry name" value="RNase_Y"/>
    <property type="match status" value="1"/>
</dbReference>
<dbReference type="RefSeq" id="WP_052949264.1">
    <property type="nucleotide sequence ID" value="NZ_CAKJUK010000008.1"/>
</dbReference>
<evidence type="ECO:0000256" key="3">
    <source>
        <dbReference type="ARBA" id="ARBA00022722"/>
    </source>
</evidence>
<dbReference type="PANTHER" id="PTHR12826:SF15">
    <property type="entry name" value="RIBONUCLEASE Y"/>
    <property type="match status" value="1"/>
</dbReference>
<feature type="domain" description="HD" evidence="12">
    <location>
        <begin position="333"/>
        <end position="426"/>
    </location>
</feature>
<evidence type="ECO:0000256" key="5">
    <source>
        <dbReference type="ARBA" id="ARBA00022801"/>
    </source>
</evidence>
<feature type="coiled-coil region" evidence="11">
    <location>
        <begin position="52"/>
        <end position="136"/>
    </location>
</feature>
<gene>
    <name evidence="9 14" type="primary">rny</name>
    <name evidence="13" type="ORF">AJY60_04645</name>
    <name evidence="15" type="ORF">C3H48_01175</name>
    <name evidence="14" type="ORF">C3H57_00620</name>
</gene>
<dbReference type="GO" id="GO:0016787">
    <property type="term" value="F:hydrolase activity"/>
    <property type="evidence" value="ECO:0007669"/>
    <property type="project" value="UniProtKB-KW"/>
</dbReference>
<keyword evidence="7" id="KW-1133">Transmembrane helix</keyword>
<evidence type="ECO:0000256" key="10">
    <source>
        <dbReference type="NCBIfam" id="TIGR03319"/>
    </source>
</evidence>
<sequence length="517" mass="58055">MIESLIAFIAAIVGLGIGYLVAKKINDAKYEIFVEQAKAKAKAIEYEAELILKDAKNSILNAELEVKKKYEEKTHKIQKDFNQKFDDLSKKEQKLQQEEEKLKEDKEYLCKSQKHIQDLQSDVDKLKNKYQEKLDDVLKILEHSTGLTQNEAKEIILKKVEENSREQIAHIVRKYEEEAKNEAKRKANFIIAQATSRFAGEFAAERLINVINIKNDELKGRIIGKEGRNVKTLEMVLGVDIIIDDTPGAIIVSCFNLYRRAIATKVIELLVEDGRIQPARIEEIHEKVCKEFDSAILEEGETIVMDLGLNKIHPEIVKLIGKLKYRASYGQNALAHSLEVAHLAGIIAAECGGDENLARRAGILHDIGKALTHDFEGSHVDLGAELCKRYKEHPVVINAIYAHHGHEEATSIESAAVCAADTLSAARPGARREVLEAFLRRVSELEDIAKSKEGIKNAYAINAGREIRVIANAQLVNDDESVLLAKEIAAEIQEKMQYPGEIKVNVIRELRAVEYAK</sequence>
<dbReference type="Gene3D" id="3.30.1370.10">
    <property type="entry name" value="K Homology domain, type 1"/>
    <property type="match status" value="1"/>
</dbReference>
<evidence type="ECO:0000256" key="11">
    <source>
        <dbReference type="SAM" id="Coils"/>
    </source>
</evidence>
<keyword evidence="6 9" id="KW-0694">RNA-binding</keyword>
<dbReference type="InterPro" id="IPR003607">
    <property type="entry name" value="HD/PDEase_dom"/>
</dbReference>
<evidence type="ECO:0000313" key="18">
    <source>
        <dbReference type="Proteomes" id="UP000865560"/>
    </source>
</evidence>
<evidence type="ECO:0000256" key="2">
    <source>
        <dbReference type="ARBA" id="ARBA00022692"/>
    </source>
</evidence>
<dbReference type="CDD" id="cd22431">
    <property type="entry name" value="KH-I_RNaseY"/>
    <property type="match status" value="1"/>
</dbReference>
<dbReference type="InterPro" id="IPR006675">
    <property type="entry name" value="HDIG_dom"/>
</dbReference>
<dbReference type="EMBL" id="MJVJ01000077">
    <property type="protein sequence ID" value="OEV47795.1"/>
    <property type="molecule type" value="Genomic_DNA"/>
</dbReference>
<keyword evidence="4 9" id="KW-0255">Endonuclease</keyword>
<evidence type="ECO:0000256" key="7">
    <source>
        <dbReference type="ARBA" id="ARBA00022989"/>
    </source>
</evidence>
<dbReference type="InterPro" id="IPR006674">
    <property type="entry name" value="HD_domain"/>
</dbReference>
<evidence type="ECO:0000259" key="12">
    <source>
        <dbReference type="PROSITE" id="PS51831"/>
    </source>
</evidence>
<accession>A0A1E7NM20</accession>
<dbReference type="Proteomes" id="UP000286791">
    <property type="component" value="Unassembled WGS sequence"/>
</dbReference>
<dbReference type="GO" id="GO:0003723">
    <property type="term" value="F:RNA binding"/>
    <property type="evidence" value="ECO:0007669"/>
    <property type="project" value="UniProtKB-UniRule"/>
</dbReference>
<reference evidence="13 18" key="1">
    <citation type="submission" date="2016-09" db="EMBL/GenBank/DDBJ databases">
        <title>Campylobacter from American crows.</title>
        <authorList>
            <person name="Weis A.M."/>
            <person name="Weimer B.C."/>
            <person name="Townsend A.K."/>
            <person name="Taff C."/>
        </authorList>
    </citation>
    <scope>NUCLEOTIDE SEQUENCE [LARGE SCALE GENOMIC DNA]</scope>
    <source>
        <strain evidence="13 18">BCW_3791</strain>
    </source>
</reference>
<dbReference type="PROSITE" id="PS51831">
    <property type="entry name" value="HD"/>
    <property type="match status" value="1"/>
</dbReference>
<dbReference type="GO" id="GO:0004521">
    <property type="term" value="F:RNA endonuclease activity"/>
    <property type="evidence" value="ECO:0007669"/>
    <property type="project" value="UniProtKB-UniRule"/>
</dbReference>
<keyword evidence="11" id="KW-0175">Coiled coil</keyword>
<dbReference type="CDD" id="cd00077">
    <property type="entry name" value="HDc"/>
    <property type="match status" value="1"/>
</dbReference>
<keyword evidence="1" id="KW-1003">Cell membrane</keyword>
<dbReference type="InterPro" id="IPR017705">
    <property type="entry name" value="Ribonuclease_Y"/>
</dbReference>
<dbReference type="GO" id="GO:0006402">
    <property type="term" value="P:mRNA catabolic process"/>
    <property type="evidence" value="ECO:0007669"/>
    <property type="project" value="UniProtKB-UniRule"/>
</dbReference>
<comment type="function">
    <text evidence="9">Endoribonuclease that initiates mRNA decay.</text>
</comment>
<proteinExistence type="inferred from homology"/>
<evidence type="ECO:0000313" key="14">
    <source>
        <dbReference type="EMBL" id="RTJ80853.1"/>
    </source>
</evidence>
<comment type="caution">
    <text evidence="14">The sequence shown here is derived from an EMBL/GenBank/DDBJ whole genome shotgun (WGS) entry which is preliminary data.</text>
</comment>
<evidence type="ECO:0000256" key="4">
    <source>
        <dbReference type="ARBA" id="ARBA00022759"/>
    </source>
</evidence>
<evidence type="ECO:0000313" key="13">
    <source>
        <dbReference type="EMBL" id="OEV47795.1"/>
    </source>
</evidence>
<dbReference type="NCBIfam" id="TIGR03319">
    <property type="entry name" value="RNase_Y"/>
    <property type="match status" value="1"/>
</dbReference>
<comment type="similarity">
    <text evidence="9">Belongs to the RNase Y family.</text>
</comment>
<dbReference type="SUPFAM" id="SSF109604">
    <property type="entry name" value="HD-domain/PDEase-like"/>
    <property type="match status" value="1"/>
</dbReference>
<dbReference type="SUPFAM" id="SSF54791">
    <property type="entry name" value="Eukaryotic type KH-domain (KH-domain type I)"/>
    <property type="match status" value="1"/>
</dbReference>
<evidence type="ECO:0000313" key="17">
    <source>
        <dbReference type="Proteomes" id="UP000288507"/>
    </source>
</evidence>
<evidence type="ECO:0000256" key="9">
    <source>
        <dbReference type="HAMAP-Rule" id="MF_00335"/>
    </source>
</evidence>
<dbReference type="Pfam" id="PF12072">
    <property type="entry name" value="RNase_Y_N"/>
    <property type="match status" value="1"/>
</dbReference>
<keyword evidence="5 9" id="KW-0378">Hydrolase</keyword>
<dbReference type="EC" id="3.1.-.-" evidence="9 10"/>
<evidence type="ECO:0000256" key="8">
    <source>
        <dbReference type="ARBA" id="ARBA00023136"/>
    </source>
</evidence>
<dbReference type="Proteomes" id="UP000288507">
    <property type="component" value="Unassembled WGS sequence"/>
</dbReference>
<organism evidence="14 17">
    <name type="scientific">Campylobacter jejuni</name>
    <dbReference type="NCBI Taxonomy" id="197"/>
    <lineage>
        <taxon>Bacteria</taxon>
        <taxon>Pseudomonadati</taxon>
        <taxon>Campylobacterota</taxon>
        <taxon>Epsilonproteobacteria</taxon>
        <taxon>Campylobacterales</taxon>
        <taxon>Campylobacteraceae</taxon>
        <taxon>Campylobacter</taxon>
    </lineage>
</organism>
<dbReference type="NCBIfam" id="TIGR00277">
    <property type="entry name" value="HDIG"/>
    <property type="match status" value="1"/>
</dbReference>
<keyword evidence="2" id="KW-0812">Transmembrane</keyword>
<evidence type="ECO:0000256" key="1">
    <source>
        <dbReference type="ARBA" id="ARBA00022475"/>
    </source>
</evidence>
<dbReference type="SMART" id="SM00471">
    <property type="entry name" value="HDc"/>
    <property type="match status" value="1"/>
</dbReference>
<dbReference type="PANTHER" id="PTHR12826">
    <property type="entry name" value="RIBONUCLEASE Y"/>
    <property type="match status" value="1"/>
</dbReference>
<evidence type="ECO:0000256" key="6">
    <source>
        <dbReference type="ARBA" id="ARBA00022884"/>
    </source>
</evidence>
<dbReference type="InterPro" id="IPR036612">
    <property type="entry name" value="KH_dom_type_1_sf"/>
</dbReference>
<dbReference type="GO" id="GO:0005886">
    <property type="term" value="C:plasma membrane"/>
    <property type="evidence" value="ECO:0007669"/>
    <property type="project" value="UniProtKB-UniRule"/>
</dbReference>
<dbReference type="Proteomes" id="UP000865560">
    <property type="component" value="Unassembled WGS sequence"/>
</dbReference>
<dbReference type="Gene3D" id="1.10.3210.10">
    <property type="entry name" value="Hypothetical protein af1432"/>
    <property type="match status" value="1"/>
</dbReference>
<reference evidence="16 17" key="2">
    <citation type="journal article" date="2019" name="Appl. Environ. Microbiol.">
        <title>Population genetics and characterization of Campylobacter jejuni isolates in western jackdaws and game birds in Finland.</title>
        <authorList>
            <person name="Kovanen S."/>
            <person name="Rossi M."/>
            <person name="Pohja-Mykra M."/>
            <person name="Nieminen T."/>
            <person name="Raunio-Saarnisto M."/>
            <person name="Sauvala M."/>
            <person name="Fredriksson-Ahomaa M."/>
            <person name="Hanninen M.L."/>
            <person name="Kivisto R."/>
        </authorList>
    </citation>
    <scope>NUCLEOTIDE SEQUENCE [LARGE SCALE GENOMIC DNA]</scope>
    <source>
        <strain evidence="15 16">CB304</strain>
        <strain evidence="14 17">CB313</strain>
    </source>
</reference>
<keyword evidence="3 9" id="KW-0540">Nuclease</keyword>
<evidence type="ECO:0000313" key="16">
    <source>
        <dbReference type="Proteomes" id="UP000286791"/>
    </source>
</evidence>
<name>A0A1E7NM20_CAMJU</name>
<dbReference type="InterPro" id="IPR022711">
    <property type="entry name" value="RNase_Y_N"/>
</dbReference>
<dbReference type="Pfam" id="PF01966">
    <property type="entry name" value="HD"/>
    <property type="match status" value="1"/>
</dbReference>
<dbReference type="EMBL" id="PRBV01000001">
    <property type="protein sequence ID" value="RTJ80853.1"/>
    <property type="molecule type" value="Genomic_DNA"/>
</dbReference>
<keyword evidence="8" id="KW-0472">Membrane</keyword>
<evidence type="ECO:0000313" key="15">
    <source>
        <dbReference type="EMBL" id="RTJ98931.1"/>
    </source>
</evidence>
<protein>
    <recommendedName>
        <fullName evidence="9 10">Ribonuclease Y</fullName>
        <shortName evidence="9">RNase Y</shortName>
        <ecNumber evidence="9 10">3.1.-.-</ecNumber>
    </recommendedName>
</protein>
<dbReference type="EMBL" id="PRCE01000003">
    <property type="protein sequence ID" value="RTJ98931.1"/>
    <property type="molecule type" value="Genomic_DNA"/>
</dbReference>